<dbReference type="SUPFAM" id="SSF53335">
    <property type="entry name" value="S-adenosyl-L-methionine-dependent methyltransferases"/>
    <property type="match status" value="1"/>
</dbReference>
<dbReference type="CDD" id="cd02440">
    <property type="entry name" value="AdoMet_MTases"/>
    <property type="match status" value="1"/>
</dbReference>
<dbReference type="RefSeq" id="WP_231004627.1">
    <property type="nucleotide sequence ID" value="NZ_JAJNEC010000005.1"/>
</dbReference>
<evidence type="ECO:0000313" key="2">
    <source>
        <dbReference type="EMBL" id="MCD2423364.1"/>
    </source>
</evidence>
<proteinExistence type="predicted"/>
<comment type="caution">
    <text evidence="2">The sequence shown here is derived from an EMBL/GenBank/DDBJ whole genome shotgun (WGS) entry which is preliminary data.</text>
</comment>
<organism evidence="2 3">
    <name type="scientific">Niabella pedocola</name>
    <dbReference type="NCBI Taxonomy" id="1752077"/>
    <lineage>
        <taxon>Bacteria</taxon>
        <taxon>Pseudomonadati</taxon>
        <taxon>Bacteroidota</taxon>
        <taxon>Chitinophagia</taxon>
        <taxon>Chitinophagales</taxon>
        <taxon>Chitinophagaceae</taxon>
        <taxon>Niabella</taxon>
    </lineage>
</organism>
<protein>
    <submittedName>
        <fullName evidence="2">Methyltransferase domain-containing protein</fullName>
    </submittedName>
</protein>
<keyword evidence="3" id="KW-1185">Reference proteome</keyword>
<sequence length="195" mass="21493">MTDKVTINIPVQYEAIAFKTKALGFDMPSDLQTGSLLKTLVASKPGGRILELGTGTGLATSWILSGMDNHASLVSVDNNELLINVAKEQLKDNRIEFICGDGYEWIAAYKGASFDLIFADAMPGKYDLFEETFALLKTGGIYFIDDMLPQPNWPEGHAQRVEAFITMLEKRTDLVLTPLNWSTGIIIVTKTSNKI</sequence>
<dbReference type="PANTHER" id="PTHR43167">
    <property type="entry name" value="PUTATIVE (AFU_ORTHOLOGUE AFUA_6G01830)-RELATED"/>
    <property type="match status" value="1"/>
</dbReference>
<gene>
    <name evidence="2" type="ORF">LQ567_11375</name>
</gene>
<dbReference type="Proteomes" id="UP001199816">
    <property type="component" value="Unassembled WGS sequence"/>
</dbReference>
<dbReference type="Pfam" id="PF13649">
    <property type="entry name" value="Methyltransf_25"/>
    <property type="match status" value="1"/>
</dbReference>
<reference evidence="2 3" key="1">
    <citation type="submission" date="2021-11" db="EMBL/GenBank/DDBJ databases">
        <title>Genomic of Niabella pedocola.</title>
        <authorList>
            <person name="Wu T."/>
        </authorList>
    </citation>
    <scope>NUCLEOTIDE SEQUENCE [LARGE SCALE GENOMIC DNA]</scope>
    <source>
        <strain evidence="2 3">JCM 31011</strain>
    </source>
</reference>
<dbReference type="GO" id="GO:0032259">
    <property type="term" value="P:methylation"/>
    <property type="evidence" value="ECO:0007669"/>
    <property type="project" value="UniProtKB-KW"/>
</dbReference>
<dbReference type="InterPro" id="IPR041698">
    <property type="entry name" value="Methyltransf_25"/>
</dbReference>
<accession>A0ABS8PRC7</accession>
<dbReference type="EMBL" id="JAJNEC010000005">
    <property type="protein sequence ID" value="MCD2423364.1"/>
    <property type="molecule type" value="Genomic_DNA"/>
</dbReference>
<keyword evidence="2" id="KW-0808">Transferase</keyword>
<dbReference type="Gene3D" id="3.40.50.150">
    <property type="entry name" value="Vaccinia Virus protein VP39"/>
    <property type="match status" value="1"/>
</dbReference>
<feature type="domain" description="Methyltransferase" evidence="1">
    <location>
        <begin position="49"/>
        <end position="140"/>
    </location>
</feature>
<keyword evidence="2" id="KW-0489">Methyltransferase</keyword>
<dbReference type="PANTHER" id="PTHR43167:SF1">
    <property type="entry name" value="PUTATIVE (AFU_ORTHOLOGUE AFUA_6G01830)-RELATED"/>
    <property type="match status" value="1"/>
</dbReference>
<dbReference type="InterPro" id="IPR029063">
    <property type="entry name" value="SAM-dependent_MTases_sf"/>
</dbReference>
<name>A0ABS8PRC7_9BACT</name>
<evidence type="ECO:0000313" key="3">
    <source>
        <dbReference type="Proteomes" id="UP001199816"/>
    </source>
</evidence>
<evidence type="ECO:0000259" key="1">
    <source>
        <dbReference type="Pfam" id="PF13649"/>
    </source>
</evidence>
<dbReference type="GO" id="GO:0008168">
    <property type="term" value="F:methyltransferase activity"/>
    <property type="evidence" value="ECO:0007669"/>
    <property type="project" value="UniProtKB-KW"/>
</dbReference>